<gene>
    <name evidence="2" type="ORF">GCM10009066_11550</name>
</gene>
<dbReference type="Proteomes" id="UP001500837">
    <property type="component" value="Unassembled WGS sequence"/>
</dbReference>
<accession>A0AAV3S6X6</accession>
<evidence type="ECO:0000313" key="2">
    <source>
        <dbReference type="EMBL" id="GAA0299061.1"/>
    </source>
</evidence>
<organism evidence="2 3">
    <name type="scientific">Halarchaeum salinum</name>
    <dbReference type="NCBI Taxonomy" id="489912"/>
    <lineage>
        <taxon>Archaea</taxon>
        <taxon>Methanobacteriati</taxon>
        <taxon>Methanobacteriota</taxon>
        <taxon>Stenosarchaea group</taxon>
        <taxon>Halobacteria</taxon>
        <taxon>Halobacteriales</taxon>
        <taxon>Halobacteriaceae</taxon>
    </lineage>
</organism>
<name>A0AAV3S6X6_9EURY</name>
<evidence type="ECO:0000256" key="1">
    <source>
        <dbReference type="SAM" id="MobiDB-lite"/>
    </source>
</evidence>
<feature type="compositionally biased region" description="Basic and acidic residues" evidence="1">
    <location>
        <begin position="29"/>
        <end position="54"/>
    </location>
</feature>
<reference evidence="2 3" key="1">
    <citation type="journal article" date="2019" name="Int. J. Syst. Evol. Microbiol.">
        <title>The Global Catalogue of Microorganisms (GCM) 10K type strain sequencing project: providing services to taxonomists for standard genome sequencing and annotation.</title>
        <authorList>
            <consortium name="The Broad Institute Genomics Platform"/>
            <consortium name="The Broad Institute Genome Sequencing Center for Infectious Disease"/>
            <person name="Wu L."/>
            <person name="Ma J."/>
        </authorList>
    </citation>
    <scope>NUCLEOTIDE SEQUENCE [LARGE SCALE GENOMIC DNA]</scope>
    <source>
        <strain evidence="2 3">JCM 16330</strain>
    </source>
</reference>
<sequence>MRAHPEERPAGHRDERDPADSDDLAATADGERGDGETAKKENRDDPEGDRRAADGADEGCVRHSY</sequence>
<dbReference type="EMBL" id="BAAABL010000042">
    <property type="protein sequence ID" value="GAA0299061.1"/>
    <property type="molecule type" value="Genomic_DNA"/>
</dbReference>
<evidence type="ECO:0000313" key="3">
    <source>
        <dbReference type="Proteomes" id="UP001500837"/>
    </source>
</evidence>
<protein>
    <submittedName>
        <fullName evidence="2">Uncharacterized protein</fullName>
    </submittedName>
</protein>
<proteinExistence type="predicted"/>
<dbReference type="AlphaFoldDB" id="A0AAV3S6X6"/>
<keyword evidence="3" id="KW-1185">Reference proteome</keyword>
<feature type="region of interest" description="Disordered" evidence="1">
    <location>
        <begin position="1"/>
        <end position="65"/>
    </location>
</feature>
<feature type="compositionally biased region" description="Basic and acidic residues" evidence="1">
    <location>
        <begin position="1"/>
        <end position="19"/>
    </location>
</feature>
<comment type="caution">
    <text evidence="2">The sequence shown here is derived from an EMBL/GenBank/DDBJ whole genome shotgun (WGS) entry which is preliminary data.</text>
</comment>